<organism evidence="1 2">
    <name type="scientific">Bacillus velezensis</name>
    <dbReference type="NCBI Taxonomy" id="492670"/>
    <lineage>
        <taxon>Bacteria</taxon>
        <taxon>Bacillati</taxon>
        <taxon>Bacillota</taxon>
        <taxon>Bacilli</taxon>
        <taxon>Bacillales</taxon>
        <taxon>Bacillaceae</taxon>
        <taxon>Bacillus</taxon>
        <taxon>Bacillus amyloliquefaciens group</taxon>
    </lineage>
</organism>
<proteinExistence type="predicted"/>
<evidence type="ECO:0008006" key="3">
    <source>
        <dbReference type="Google" id="ProtNLM"/>
    </source>
</evidence>
<accession>A0A7W4QFD1</accession>
<dbReference type="AlphaFoldDB" id="A0A7W4QFD1"/>
<dbReference type="Proteomes" id="UP000587477">
    <property type="component" value="Chromosome"/>
</dbReference>
<protein>
    <recommendedName>
        <fullName evidence="3">DUF2140 family protein</fullName>
    </recommendedName>
</protein>
<evidence type="ECO:0000313" key="1">
    <source>
        <dbReference type="EMBL" id="QOY28641.1"/>
    </source>
</evidence>
<dbReference type="EMBL" id="CP063687">
    <property type="protein sequence ID" value="QOY28641.1"/>
    <property type="molecule type" value="Genomic_DNA"/>
</dbReference>
<gene>
    <name evidence="1" type="ORF">BACVE_003682</name>
</gene>
<dbReference type="Pfam" id="PF09911">
    <property type="entry name" value="DUF2140"/>
    <property type="match status" value="1"/>
</dbReference>
<evidence type="ECO:0000313" key="2">
    <source>
        <dbReference type="Proteomes" id="UP000587477"/>
    </source>
</evidence>
<reference evidence="2" key="1">
    <citation type="submission" date="2020-10" db="EMBL/GenBank/DDBJ databases">
        <title>Complete genome sequence of Bacillus velezensis NST6.</title>
        <authorList>
            <person name="Choi J."/>
        </authorList>
    </citation>
    <scope>NUCLEOTIDE SEQUENCE [LARGE SCALE GENOMIC DNA]</scope>
    <source>
        <strain evidence="2">NST6</strain>
    </source>
</reference>
<name>A0A7W4QFD1_BACVE</name>
<sequence>MMKKWKSLFFVLLALNVIAAAVIVTLLVMPGEQAKIQDQTKSEYGFHITSSKESLARFVNAYLKEKASNQLDYKVDINNDVHVAGKIKAFSTSINAVVTFEPSVQENGDVILKVTKFSLGELSLPISFVLNYMDSFYELPSFVHVHSGDKSIEIRLSEMPLDNGMYVKADKINLDTDEIEFSYYHPKQ</sequence>
<dbReference type="InterPro" id="IPR018672">
    <property type="entry name" value="DUF2140"/>
</dbReference>